<feature type="transmembrane region" description="Helical" evidence="1">
    <location>
        <begin position="143"/>
        <end position="163"/>
    </location>
</feature>
<dbReference type="EMBL" id="JACJLU010000001">
    <property type="protein sequence ID" value="MBM6830702.1"/>
    <property type="molecule type" value="Genomic_DNA"/>
</dbReference>
<feature type="transmembrane region" description="Helical" evidence="1">
    <location>
        <begin position="26"/>
        <end position="45"/>
    </location>
</feature>
<organism evidence="2 3">
    <name type="scientific">Faecalicoccus acidiformans</name>
    <dbReference type="NCBI Taxonomy" id="915173"/>
    <lineage>
        <taxon>Bacteria</taxon>
        <taxon>Bacillati</taxon>
        <taxon>Bacillota</taxon>
        <taxon>Erysipelotrichia</taxon>
        <taxon>Erysipelotrichales</taxon>
        <taxon>Erysipelotrichaceae</taxon>
        <taxon>Faecalicoccus</taxon>
    </lineage>
</organism>
<reference evidence="2 3" key="1">
    <citation type="journal article" date="2021" name="Sci. Rep.">
        <title>The distribution of antibiotic resistance genes in chicken gut microbiota commensals.</title>
        <authorList>
            <person name="Juricova H."/>
            <person name="Matiasovicova J."/>
            <person name="Kubasova T."/>
            <person name="Cejkova D."/>
            <person name="Rychlik I."/>
        </authorList>
    </citation>
    <scope>NUCLEOTIDE SEQUENCE [LARGE SCALE GENOMIC DNA]</scope>
    <source>
        <strain evidence="2 3">An423</strain>
    </source>
</reference>
<dbReference type="InterPro" id="IPR014509">
    <property type="entry name" value="YjdF-like"/>
</dbReference>
<evidence type="ECO:0000313" key="2">
    <source>
        <dbReference type="EMBL" id="MBM6830702.1"/>
    </source>
</evidence>
<gene>
    <name evidence="2" type="ORF">H5982_01070</name>
</gene>
<evidence type="ECO:0000256" key="1">
    <source>
        <dbReference type="SAM" id="Phobius"/>
    </source>
</evidence>
<keyword evidence="1" id="KW-0472">Membrane</keyword>
<sequence>MHKIKTYFRSLFAALKIEVREHRSSFLVYSILRFLVILVLIRQIMLGNYENIFTCILTLLLFLVPSFVQLTFKVELPIFLEILILVFIYAAEILGEIDNYYFSIPYWDTILHTINGFVCAAVGFSTVNLLNRSQKIQFTLSPIYMAIVSFTFSMTIGVLWEFFEFSMDRFFEMDTQKDTLITTIHSAGVDESIPGFTMEDIHEVTLNKEVVSEKGYIDIGLIDTMEDLFVNFIGAGIFSICSFFYVKNQDRFVFIQNFIPKKKEQDKDYLKQEIKNRVESD</sequence>
<feature type="transmembrane region" description="Helical" evidence="1">
    <location>
        <begin position="51"/>
        <end position="71"/>
    </location>
</feature>
<feature type="transmembrane region" description="Helical" evidence="1">
    <location>
        <begin position="78"/>
        <end position="97"/>
    </location>
</feature>
<dbReference type="Proteomes" id="UP000775500">
    <property type="component" value="Unassembled WGS sequence"/>
</dbReference>
<evidence type="ECO:0000313" key="3">
    <source>
        <dbReference type="Proteomes" id="UP000775500"/>
    </source>
</evidence>
<name>A0ABS2FLQ7_9FIRM</name>
<protein>
    <submittedName>
        <fullName evidence="2">Uncharacterized protein</fullName>
    </submittedName>
</protein>
<comment type="caution">
    <text evidence="2">The sequence shown here is derived from an EMBL/GenBank/DDBJ whole genome shotgun (WGS) entry which is preliminary data.</text>
</comment>
<feature type="transmembrane region" description="Helical" evidence="1">
    <location>
        <begin position="228"/>
        <end position="246"/>
    </location>
</feature>
<dbReference type="RefSeq" id="WP_183375009.1">
    <property type="nucleotide sequence ID" value="NZ_JACJLU010000001.1"/>
</dbReference>
<keyword evidence="1" id="KW-0812">Transmembrane</keyword>
<proteinExistence type="predicted"/>
<accession>A0ABS2FLQ7</accession>
<dbReference type="Pfam" id="PF09997">
    <property type="entry name" value="DUF2238"/>
    <property type="match status" value="1"/>
</dbReference>
<feature type="transmembrane region" description="Helical" evidence="1">
    <location>
        <begin position="109"/>
        <end position="131"/>
    </location>
</feature>
<keyword evidence="1" id="KW-1133">Transmembrane helix</keyword>
<keyword evidence="3" id="KW-1185">Reference proteome</keyword>